<keyword evidence="2" id="KW-1133">Transmembrane helix</keyword>
<gene>
    <name evidence="3" type="ORF">OHC33_007473</name>
</gene>
<evidence type="ECO:0000313" key="3">
    <source>
        <dbReference type="EMBL" id="KAK5951417.1"/>
    </source>
</evidence>
<feature type="transmembrane region" description="Helical" evidence="2">
    <location>
        <begin position="1193"/>
        <end position="1212"/>
    </location>
</feature>
<dbReference type="InterPro" id="IPR021840">
    <property type="entry name" value="DUF3433"/>
</dbReference>
<dbReference type="PANTHER" id="PTHR37544">
    <property type="entry name" value="SPRAY-RELATED"/>
    <property type="match status" value="1"/>
</dbReference>
<proteinExistence type="predicted"/>
<dbReference type="Pfam" id="PF11915">
    <property type="entry name" value="DUF3433"/>
    <property type="match status" value="2"/>
</dbReference>
<feature type="transmembrane region" description="Helical" evidence="2">
    <location>
        <begin position="712"/>
        <end position="733"/>
    </location>
</feature>
<keyword evidence="4" id="KW-1185">Reference proteome</keyword>
<keyword evidence="2" id="KW-0812">Transmembrane</keyword>
<dbReference type="Proteomes" id="UP001316803">
    <property type="component" value="Unassembled WGS sequence"/>
</dbReference>
<reference evidence="3 4" key="1">
    <citation type="submission" date="2022-12" db="EMBL/GenBank/DDBJ databases">
        <title>Genomic features and morphological characterization of a novel Knufia sp. strain isolated from spacecraft assembly facility.</title>
        <authorList>
            <person name="Teixeira M."/>
            <person name="Chander A.M."/>
            <person name="Stajich J.E."/>
            <person name="Venkateswaran K."/>
        </authorList>
    </citation>
    <scope>NUCLEOTIDE SEQUENCE [LARGE SCALE GENOMIC DNA]</scope>
    <source>
        <strain evidence="3 4">FJI-L2-BK-P2</strain>
    </source>
</reference>
<protein>
    <submittedName>
        <fullName evidence="3">Uncharacterized protein</fullName>
    </submittedName>
</protein>
<evidence type="ECO:0000256" key="2">
    <source>
        <dbReference type="SAM" id="Phobius"/>
    </source>
</evidence>
<evidence type="ECO:0000313" key="4">
    <source>
        <dbReference type="Proteomes" id="UP001316803"/>
    </source>
</evidence>
<comment type="caution">
    <text evidence="3">The sequence shown here is derived from an EMBL/GenBank/DDBJ whole genome shotgun (WGS) entry which is preliminary data.</text>
</comment>
<dbReference type="EMBL" id="JAKLMC020000020">
    <property type="protein sequence ID" value="KAK5951417.1"/>
    <property type="molecule type" value="Genomic_DNA"/>
</dbReference>
<feature type="transmembrane region" description="Helical" evidence="2">
    <location>
        <begin position="102"/>
        <end position="120"/>
    </location>
</feature>
<organism evidence="3 4">
    <name type="scientific">Knufia fluminis</name>
    <dbReference type="NCBI Taxonomy" id="191047"/>
    <lineage>
        <taxon>Eukaryota</taxon>
        <taxon>Fungi</taxon>
        <taxon>Dikarya</taxon>
        <taxon>Ascomycota</taxon>
        <taxon>Pezizomycotina</taxon>
        <taxon>Eurotiomycetes</taxon>
        <taxon>Chaetothyriomycetidae</taxon>
        <taxon>Chaetothyriales</taxon>
        <taxon>Trichomeriaceae</taxon>
        <taxon>Knufia</taxon>
    </lineage>
</organism>
<dbReference type="PANTHER" id="PTHR37544:SF1">
    <property type="entry name" value="PHOSPHORIBOSYLAMINOIMIDAZOLE-SUCCINOCARBOXAMIDE SYNTHASE"/>
    <property type="match status" value="1"/>
</dbReference>
<feature type="transmembrane region" description="Helical" evidence="2">
    <location>
        <begin position="560"/>
        <end position="580"/>
    </location>
</feature>
<accession>A0AAN8EI83</accession>
<feature type="transmembrane region" description="Helical" evidence="2">
    <location>
        <begin position="166"/>
        <end position="190"/>
    </location>
</feature>
<feature type="transmembrane region" description="Helical" evidence="2">
    <location>
        <begin position="673"/>
        <end position="692"/>
    </location>
</feature>
<sequence length="1369" mass="150543">MALPPEKHHRSSTASAQLRPEYTIVGSHDQRRGVKSKTFPFLCPTTSEGDSNRRWLPLSLSLPVLVLFILTLLCLLAALLTIRYFATHQHGLKLVTTNHYSWTYGPTAIFVILTSFWRLVDYHCKALIPWAELEQDRVHADRSITVDHVSSFLLVTVAAAGKHRHFVVVLTVLGFLLLKIITIASTGLFFPSDITVGSFNVEMAKTTQFNALTNSSERSDPGASPFYAAYAILERGYPLPEGLTDTMLYETVKPTNSSRSSNTTYVATSQAFVPQVACDAIDVQPLIAYEEFTSVVVSQYEQLQVQNNSHWSCPPRSGLTNDGVTVVAINVAAQVCPPRQLIPSFGMLACNHTENTGNFSTHPFLVGISDVRYSQTFNVSIGNYSVGDILEPQSWEFEIPKITAMLCSIDYRIQEVALTYNMSRAGNRVQRVELLGTPENKTLPNISDDYLMTKLSYADPISAGGARDMFGLSTDYEYVEQPPNTVLTMVAEHAGGDYSYLLDHPETFVETTQVILNSMLLQVAKESIMIPDTNETFRPSSLVGQESYEQQRLQLQSASLITMIAGISVMVLLVVAVIILRPEVLRQDNPGAISAQAHMLQNSKAFQSYLEQTATLNEATPHKIMRQATYGTASHVRGTTIRLTQSKETGPTHTGGPQKQSPQYHVPLTLKKACLVLTMLSAPLAIALLEVLQHLSDSRRQGIATIQDASAFAVSVYTRFLPAFITLLIATLFNCLDFNTSMLAPFTKMHARSASYSDLKRPLLAQIPPVALCSAARRGYWTAFFTTIGALVGSVLTIVVSGLFTVEFIPDAVDIPVTALDSWNLSYHQGFSSDNAATAVSSLVESGNLSYPLFTFDELVFPTLQIGDVATADIDGTLTAQLPALRAELECEELPWGLFNYTVSTNAKYGSTEIYFDGSVPLPGNCQLGSIYGNESTASFTMLNGGFNDGSNDTYIAQVQEVHIGPWPNTDEVFFTSSGTAERDQPDNAPGCPSLVMVYGYLNGGAPLKSTWTSLLCYQQLQQITTNLTMTVPNNEIPQDVPPVPNEATAQYLRSGPSDETAFWWRLQSNLEYPFQILNISALPSYLVENDDSGDGDFSNFFRGAFFGKTPLPLETLQKNDTATRDLIFNHIQMFYRRYMAQYISANMRVSTNGSSNANTKRDDIIIDAADIRGSFTPTSGTPRLVQHRTPKLVMQIMLAIMFVCGGLALWLGQYHNLVLWNPCTIAGVMVLFAGSKMCDGGDLSQTDDLGKTGVSKDGRSHEQGGDTYHDFERDITSYVMTELSSLGSTAHRDDDAGKGAVTEDKRALIVRESEGTSTGVHSGPPAWQSKQARFRLGWWKDGEYMGSNKAADRSNKDDGAWRYGIDVL</sequence>
<feature type="region of interest" description="Disordered" evidence="1">
    <location>
        <begin position="1250"/>
        <end position="1269"/>
    </location>
</feature>
<feature type="transmembrane region" description="Helical" evidence="2">
    <location>
        <begin position="1218"/>
        <end position="1235"/>
    </location>
</feature>
<keyword evidence="2" id="KW-0472">Membrane</keyword>
<feature type="transmembrane region" description="Helical" evidence="2">
    <location>
        <begin position="60"/>
        <end position="82"/>
    </location>
</feature>
<name>A0AAN8EI83_9EURO</name>
<evidence type="ECO:0000256" key="1">
    <source>
        <dbReference type="SAM" id="MobiDB-lite"/>
    </source>
</evidence>